<keyword evidence="1" id="KW-0812">Transmembrane</keyword>
<evidence type="ECO:0000313" key="4">
    <source>
        <dbReference type="Proteomes" id="UP000234653"/>
    </source>
</evidence>
<gene>
    <name evidence="3" type="ORF">LA20249_10170</name>
</gene>
<dbReference type="InterPro" id="IPR026409">
    <property type="entry name" value="Firmicu_CTERM"/>
</dbReference>
<proteinExistence type="predicted"/>
<organism evidence="3 4">
    <name type="scientific">Companilactobacillus alimentarius DSM 20249</name>
    <dbReference type="NCBI Taxonomy" id="1423720"/>
    <lineage>
        <taxon>Bacteria</taxon>
        <taxon>Bacillati</taxon>
        <taxon>Bacillota</taxon>
        <taxon>Bacilli</taxon>
        <taxon>Lactobacillales</taxon>
        <taxon>Lactobacillaceae</taxon>
        <taxon>Companilactobacillus</taxon>
    </lineage>
</organism>
<sequence>MKNKLMIFLITACTFLTFSSHNVQAQGNNNNESGDLGISIDGKFDDWSDKDKHPMKIKGDNDNIKYVSLLTDSKNIYMYVSMNPKLSGGYTNFQPSGYTLSVGGKVFYVSFNNNQTVNLSLNESKSVPTNVYGADGSNKNLNDLTYVNRQSINQKLGDGSSVKGTSYRFEAKIPFKDLHNVSNTEGQNIKLENANLWTGSVQASGGSTGPILLASAGFVIALGSVILNLKKRRLS</sequence>
<evidence type="ECO:0000313" key="3">
    <source>
        <dbReference type="EMBL" id="AUI72526.1"/>
    </source>
</evidence>
<dbReference type="EMBL" id="CP018867">
    <property type="protein sequence ID" value="AUI72526.1"/>
    <property type="molecule type" value="Genomic_DNA"/>
</dbReference>
<feature type="signal peptide" evidence="2">
    <location>
        <begin position="1"/>
        <end position="25"/>
    </location>
</feature>
<feature type="transmembrane region" description="Helical" evidence="1">
    <location>
        <begin position="211"/>
        <end position="229"/>
    </location>
</feature>
<keyword evidence="2" id="KW-0732">Signal</keyword>
<dbReference type="AlphaFoldDB" id="A0A2K9HKT3"/>
<keyword evidence="1" id="KW-0472">Membrane</keyword>
<protein>
    <submittedName>
        <fullName evidence="3">Firmicu-CTERM sorting domain-containing protein</fullName>
    </submittedName>
</protein>
<keyword evidence="1" id="KW-1133">Transmembrane helix</keyword>
<name>A0A2K9HKT3_9LACO</name>
<keyword evidence="4" id="KW-1185">Reference proteome</keyword>
<evidence type="ECO:0000256" key="1">
    <source>
        <dbReference type="SAM" id="Phobius"/>
    </source>
</evidence>
<feature type="chain" id="PRO_5039399622" evidence="2">
    <location>
        <begin position="26"/>
        <end position="235"/>
    </location>
</feature>
<reference evidence="3 4" key="1">
    <citation type="submission" date="2016-12" db="EMBL/GenBank/DDBJ databases">
        <title>The whole genome sequencing and assembly of Lactobacillus alimentarius DSM 20249T strain.</title>
        <authorList>
            <person name="Lee Y.-J."/>
            <person name="Yi H."/>
            <person name="Bahn Y.-S."/>
            <person name="Kim J.F."/>
            <person name="Lee D.-W."/>
        </authorList>
    </citation>
    <scope>NUCLEOTIDE SEQUENCE [LARGE SCALE GENOMIC DNA]</scope>
    <source>
        <strain evidence="3 4">DSM 20249</strain>
    </source>
</reference>
<accession>A0A2K9HKT3</accession>
<dbReference type="NCBIfam" id="TIGR04145">
    <property type="entry name" value="Firmicu_CTERM"/>
    <property type="match status" value="1"/>
</dbReference>
<dbReference type="RefSeq" id="WP_057737578.1">
    <property type="nucleotide sequence ID" value="NZ_AZDQ01000006.1"/>
</dbReference>
<dbReference type="Proteomes" id="UP000234653">
    <property type="component" value="Chromosome"/>
</dbReference>
<evidence type="ECO:0000256" key="2">
    <source>
        <dbReference type="SAM" id="SignalP"/>
    </source>
</evidence>
<dbReference type="KEGG" id="lali:LA20249_10170"/>
<dbReference type="STRING" id="1423720.FC67_GL000041"/>